<keyword evidence="2" id="KW-1185">Reference proteome</keyword>
<gene>
    <name evidence="1" type="ORF">GCM10007964_00830</name>
</gene>
<dbReference type="RefSeq" id="WP_189160890.1">
    <property type="nucleotide sequence ID" value="NZ_BMNT01000001.1"/>
</dbReference>
<protein>
    <submittedName>
        <fullName evidence="1">Uncharacterized protein</fullName>
    </submittedName>
</protein>
<organism evidence="1 2">
    <name type="scientific">Sphaerisporangium melleum</name>
    <dbReference type="NCBI Taxonomy" id="321316"/>
    <lineage>
        <taxon>Bacteria</taxon>
        <taxon>Bacillati</taxon>
        <taxon>Actinomycetota</taxon>
        <taxon>Actinomycetes</taxon>
        <taxon>Streptosporangiales</taxon>
        <taxon>Streptosporangiaceae</taxon>
        <taxon>Sphaerisporangium</taxon>
    </lineage>
</organism>
<name>A0A917QPB0_9ACTN</name>
<evidence type="ECO:0000313" key="1">
    <source>
        <dbReference type="EMBL" id="GGK61535.1"/>
    </source>
</evidence>
<accession>A0A917QPB0</accession>
<comment type="caution">
    <text evidence="1">The sequence shown here is derived from an EMBL/GenBank/DDBJ whole genome shotgun (WGS) entry which is preliminary data.</text>
</comment>
<proteinExistence type="predicted"/>
<evidence type="ECO:0000313" key="2">
    <source>
        <dbReference type="Proteomes" id="UP000645217"/>
    </source>
</evidence>
<dbReference type="Proteomes" id="UP000645217">
    <property type="component" value="Unassembled WGS sequence"/>
</dbReference>
<reference evidence="1" key="1">
    <citation type="journal article" date="2014" name="Int. J. Syst. Evol. Microbiol.">
        <title>Complete genome sequence of Corynebacterium casei LMG S-19264T (=DSM 44701T), isolated from a smear-ripened cheese.</title>
        <authorList>
            <consortium name="US DOE Joint Genome Institute (JGI-PGF)"/>
            <person name="Walter F."/>
            <person name="Albersmeier A."/>
            <person name="Kalinowski J."/>
            <person name="Ruckert C."/>
        </authorList>
    </citation>
    <scope>NUCLEOTIDE SEQUENCE</scope>
    <source>
        <strain evidence="1">JCM 13064</strain>
    </source>
</reference>
<dbReference type="AlphaFoldDB" id="A0A917QPB0"/>
<sequence>MPSKLTAANVAEVAAWMRRWRGAHPVNVAAGPWRVLAHQGDGQVLVFQGDALRRLLPKETAA</sequence>
<reference evidence="1" key="2">
    <citation type="submission" date="2020-09" db="EMBL/GenBank/DDBJ databases">
        <authorList>
            <person name="Sun Q."/>
            <person name="Ohkuma M."/>
        </authorList>
    </citation>
    <scope>NUCLEOTIDE SEQUENCE</scope>
    <source>
        <strain evidence="1">JCM 13064</strain>
    </source>
</reference>
<dbReference type="EMBL" id="BMNT01000001">
    <property type="protein sequence ID" value="GGK61535.1"/>
    <property type="molecule type" value="Genomic_DNA"/>
</dbReference>